<accession>A0A0S8FU08</accession>
<dbReference type="SUPFAM" id="SSF53901">
    <property type="entry name" value="Thiolase-like"/>
    <property type="match status" value="1"/>
</dbReference>
<keyword evidence="13" id="KW-1133">Transmembrane helix</keyword>
<proteinExistence type="inferred from homology"/>
<dbReference type="HAMAP" id="MF_01815">
    <property type="entry name" value="FabH"/>
    <property type="match status" value="1"/>
</dbReference>
<reference evidence="16 17" key="1">
    <citation type="journal article" date="2015" name="Microbiome">
        <title>Genomic resolution of linkages in carbon, nitrogen, and sulfur cycling among widespread estuary sediment bacteria.</title>
        <authorList>
            <person name="Baker B.J."/>
            <person name="Lazar C.S."/>
            <person name="Teske A.P."/>
            <person name="Dick G.J."/>
        </authorList>
    </citation>
    <scope>NUCLEOTIDE SEQUENCE [LARGE SCALE GENOMIC DNA]</scope>
    <source>
        <strain evidence="16">SM23_42</strain>
    </source>
</reference>
<dbReference type="Pfam" id="PF08545">
    <property type="entry name" value="ACP_syn_III"/>
    <property type="match status" value="1"/>
</dbReference>
<comment type="pathway">
    <text evidence="1 12">Lipid metabolism; fatty acid biosynthesis.</text>
</comment>
<dbReference type="PANTHER" id="PTHR34069:SF2">
    <property type="entry name" value="BETA-KETOACYL-[ACYL-CARRIER-PROTEIN] SYNTHASE III"/>
    <property type="match status" value="1"/>
</dbReference>
<evidence type="ECO:0000256" key="2">
    <source>
        <dbReference type="ARBA" id="ARBA00008642"/>
    </source>
</evidence>
<evidence type="ECO:0000313" key="16">
    <source>
        <dbReference type="EMBL" id="KPK64211.1"/>
    </source>
</evidence>
<evidence type="ECO:0000313" key="17">
    <source>
        <dbReference type="Proteomes" id="UP000051373"/>
    </source>
</evidence>
<evidence type="ECO:0000259" key="14">
    <source>
        <dbReference type="Pfam" id="PF08541"/>
    </source>
</evidence>
<dbReference type="Pfam" id="PF08541">
    <property type="entry name" value="ACP_syn_III_C"/>
    <property type="match status" value="1"/>
</dbReference>
<name>A0A0S8FU08_UNCW3</name>
<dbReference type="InterPro" id="IPR013751">
    <property type="entry name" value="ACP_syn_III_N"/>
</dbReference>
<feature type="transmembrane region" description="Helical" evidence="13">
    <location>
        <begin position="305"/>
        <end position="322"/>
    </location>
</feature>
<evidence type="ECO:0000259" key="15">
    <source>
        <dbReference type="Pfam" id="PF08545"/>
    </source>
</evidence>
<keyword evidence="6 12" id="KW-0808">Transferase</keyword>
<comment type="similarity">
    <text evidence="2 12">Belongs to the thiolase-like superfamily. FabH family.</text>
</comment>
<comment type="function">
    <text evidence="12">Catalyzes the condensation reaction of fatty acid synthesis by the addition to an acyl acceptor of two carbons from malonyl-ACP. Catalyzes the first condensation reaction which initiates fatty acid synthesis and may therefore play a role in governing the total rate of fatty acid production. Possesses both acetoacetyl-ACP synthase and acetyl transacylase activities. Its substrate specificity determines the biosynthesis of branched-chain and/or straight-chain of fatty acids.</text>
</comment>
<dbReference type="GO" id="GO:0004315">
    <property type="term" value="F:3-oxoacyl-[acyl-carrier-protein] synthase activity"/>
    <property type="evidence" value="ECO:0007669"/>
    <property type="project" value="InterPro"/>
</dbReference>
<keyword evidence="13" id="KW-0812">Transmembrane</keyword>
<evidence type="ECO:0000256" key="8">
    <source>
        <dbReference type="ARBA" id="ARBA00023098"/>
    </source>
</evidence>
<feature type="active site" evidence="12">
    <location>
        <position position="112"/>
    </location>
</feature>
<dbReference type="EC" id="2.3.1.180" evidence="3 12"/>
<comment type="catalytic activity">
    <reaction evidence="11">
        <text>malonyl-[ACP] + acetyl-CoA + H(+) = 3-oxobutanoyl-[ACP] + CO2 + CoA</text>
        <dbReference type="Rhea" id="RHEA:12080"/>
        <dbReference type="Rhea" id="RHEA-COMP:9623"/>
        <dbReference type="Rhea" id="RHEA-COMP:9625"/>
        <dbReference type="ChEBI" id="CHEBI:15378"/>
        <dbReference type="ChEBI" id="CHEBI:16526"/>
        <dbReference type="ChEBI" id="CHEBI:57287"/>
        <dbReference type="ChEBI" id="CHEBI:57288"/>
        <dbReference type="ChEBI" id="CHEBI:78449"/>
        <dbReference type="ChEBI" id="CHEBI:78450"/>
        <dbReference type="EC" id="2.3.1.180"/>
    </reaction>
    <physiologicalReaction direction="left-to-right" evidence="11">
        <dbReference type="Rhea" id="RHEA:12081"/>
    </physiologicalReaction>
</comment>
<comment type="domain">
    <text evidence="12">The last Arg residue of the ACP-binding site is essential for the weak association between ACP/AcpP and FabH.</text>
</comment>
<keyword evidence="12" id="KW-0511">Multifunctional enzyme</keyword>
<feature type="domain" description="Beta-ketoacyl-[acyl-carrier-protein] synthase III N-terminal" evidence="15">
    <location>
        <begin position="106"/>
        <end position="183"/>
    </location>
</feature>
<dbReference type="CDD" id="cd00830">
    <property type="entry name" value="KAS_III"/>
    <property type="match status" value="1"/>
</dbReference>
<evidence type="ECO:0000256" key="6">
    <source>
        <dbReference type="ARBA" id="ARBA00022679"/>
    </source>
</evidence>
<dbReference type="Proteomes" id="UP000051373">
    <property type="component" value="Unassembled WGS sequence"/>
</dbReference>
<comment type="subcellular location">
    <subcellularLocation>
        <location evidence="12">Cytoplasm</location>
    </subcellularLocation>
</comment>
<keyword evidence="13" id="KW-0472">Membrane</keyword>
<dbReference type="GO" id="GO:0033818">
    <property type="term" value="F:beta-ketoacyl-acyl-carrier-protein synthase III activity"/>
    <property type="evidence" value="ECO:0007669"/>
    <property type="project" value="UniProtKB-UniRule"/>
</dbReference>
<dbReference type="NCBIfam" id="NF006829">
    <property type="entry name" value="PRK09352.1"/>
    <property type="match status" value="1"/>
</dbReference>
<comment type="caution">
    <text evidence="16">The sequence shown here is derived from an EMBL/GenBank/DDBJ whole genome shotgun (WGS) entry which is preliminary data.</text>
</comment>
<evidence type="ECO:0000256" key="13">
    <source>
        <dbReference type="SAM" id="Phobius"/>
    </source>
</evidence>
<evidence type="ECO:0000256" key="9">
    <source>
        <dbReference type="ARBA" id="ARBA00023160"/>
    </source>
</evidence>
<dbReference type="EMBL" id="LJUJ01000004">
    <property type="protein sequence ID" value="KPK64211.1"/>
    <property type="molecule type" value="Genomic_DNA"/>
</dbReference>
<feature type="active site" evidence="12">
    <location>
        <position position="281"/>
    </location>
</feature>
<keyword evidence="10 12" id="KW-0012">Acyltransferase</keyword>
<gene>
    <name evidence="12" type="primary">fabH</name>
    <name evidence="16" type="ORF">AMJ83_02990</name>
</gene>
<organism evidence="16 17">
    <name type="scientific">candidate division WOR_3 bacterium SM23_42</name>
    <dbReference type="NCBI Taxonomy" id="1703779"/>
    <lineage>
        <taxon>Bacteria</taxon>
        <taxon>Bacteria division WOR-3</taxon>
    </lineage>
</organism>
<evidence type="ECO:0000256" key="5">
    <source>
        <dbReference type="ARBA" id="ARBA00022516"/>
    </source>
</evidence>
<sequence length="324" mass="34902">MKTSLAAIGSYTPEKILTNADFEKMVDTSDEWIRTRSGIRERHIAADDQATSDLSVIASKRALEAAHLSPKHVQAIIVATATPDMLFPSTACLVQTRIGAPHVISFDISAGCTGFLYGLAIAESLVKSGYDNILVIGADTLSKITDYTDRTTCVLFGDGAGAALIKRTELEDCILSSYFAADGSSWQLLQQPGGGSRIPASHDSVDKRLHYIKMQGNEVFKLAVRAMSEAALKTLKKASISTSQIDLLIPHQANIRIIEASAKRLHIPAEKVLVNLDRYGNTSAASIPIALDQAIREGRAKKGDLILMIAFGAGFTWGGVLLRY</sequence>
<dbReference type="FunFam" id="3.40.47.10:FF:000004">
    <property type="entry name" value="3-oxoacyl-[acyl-carrier-protein] synthase 3"/>
    <property type="match status" value="1"/>
</dbReference>
<evidence type="ECO:0000256" key="10">
    <source>
        <dbReference type="ARBA" id="ARBA00023315"/>
    </source>
</evidence>
<dbReference type="GO" id="GO:0005737">
    <property type="term" value="C:cytoplasm"/>
    <property type="evidence" value="ECO:0007669"/>
    <property type="project" value="UniProtKB-SubCell"/>
</dbReference>
<evidence type="ECO:0000256" key="3">
    <source>
        <dbReference type="ARBA" id="ARBA00012333"/>
    </source>
</evidence>
<evidence type="ECO:0000256" key="12">
    <source>
        <dbReference type="HAMAP-Rule" id="MF_01815"/>
    </source>
</evidence>
<dbReference type="InterPro" id="IPR004655">
    <property type="entry name" value="FabH"/>
</dbReference>
<keyword evidence="8 12" id="KW-0443">Lipid metabolism</keyword>
<dbReference type="GO" id="GO:0006633">
    <property type="term" value="P:fatty acid biosynthetic process"/>
    <property type="evidence" value="ECO:0007669"/>
    <property type="project" value="UniProtKB-UniRule"/>
</dbReference>
<keyword evidence="5 12" id="KW-0444">Lipid biosynthesis</keyword>
<dbReference type="PATRIC" id="fig|1703779.3.peg.598"/>
<comment type="subunit">
    <text evidence="12">Homodimer.</text>
</comment>
<keyword evidence="9 12" id="KW-0275">Fatty acid biosynthesis</keyword>
<dbReference type="PANTHER" id="PTHR34069">
    <property type="entry name" value="3-OXOACYL-[ACYL-CARRIER-PROTEIN] SYNTHASE 3"/>
    <property type="match status" value="1"/>
</dbReference>
<dbReference type="UniPathway" id="UPA00094"/>
<feature type="domain" description="Beta-ketoacyl-[acyl-carrier-protein] synthase III C-terminal" evidence="14">
    <location>
        <begin position="235"/>
        <end position="324"/>
    </location>
</feature>
<evidence type="ECO:0000256" key="1">
    <source>
        <dbReference type="ARBA" id="ARBA00005194"/>
    </source>
</evidence>
<dbReference type="Gene3D" id="3.40.47.10">
    <property type="match status" value="1"/>
</dbReference>
<keyword evidence="4 12" id="KW-0963">Cytoplasm</keyword>
<dbReference type="AlphaFoldDB" id="A0A0S8FU08"/>
<feature type="active site" evidence="12">
    <location>
        <position position="251"/>
    </location>
</feature>
<evidence type="ECO:0000256" key="7">
    <source>
        <dbReference type="ARBA" id="ARBA00022832"/>
    </source>
</evidence>
<keyword evidence="7 12" id="KW-0276">Fatty acid metabolism</keyword>
<dbReference type="InterPro" id="IPR013747">
    <property type="entry name" value="ACP_syn_III_C"/>
</dbReference>
<dbReference type="STRING" id="1703779.AMJ83_02990"/>
<protein>
    <recommendedName>
        <fullName evidence="3 12">Beta-ketoacyl-[acyl-carrier-protein] synthase III</fullName>
        <shortName evidence="12">Beta-ketoacyl-ACP synthase III</shortName>
        <shortName evidence="12">KAS III</shortName>
        <ecNumber evidence="3 12">2.3.1.180</ecNumber>
    </recommendedName>
    <alternativeName>
        <fullName evidence="12">3-oxoacyl-[acyl-carrier-protein] synthase 3</fullName>
    </alternativeName>
    <alternativeName>
        <fullName evidence="12">3-oxoacyl-[acyl-carrier-protein] synthase III</fullName>
    </alternativeName>
</protein>
<dbReference type="InterPro" id="IPR016039">
    <property type="entry name" value="Thiolase-like"/>
</dbReference>
<dbReference type="GO" id="GO:0044550">
    <property type="term" value="P:secondary metabolite biosynthetic process"/>
    <property type="evidence" value="ECO:0007669"/>
    <property type="project" value="TreeGrafter"/>
</dbReference>
<evidence type="ECO:0000256" key="11">
    <source>
        <dbReference type="ARBA" id="ARBA00051096"/>
    </source>
</evidence>
<evidence type="ECO:0000256" key="4">
    <source>
        <dbReference type="ARBA" id="ARBA00022490"/>
    </source>
</evidence>
<dbReference type="NCBIfam" id="TIGR00747">
    <property type="entry name" value="fabH"/>
    <property type="match status" value="1"/>
</dbReference>
<feature type="region of interest" description="ACP-binding" evidence="12">
    <location>
        <begin position="252"/>
        <end position="256"/>
    </location>
</feature>